<keyword evidence="2" id="KW-1185">Reference proteome</keyword>
<dbReference type="Proteomes" id="UP000228380">
    <property type="component" value="Chromosome 4"/>
</dbReference>
<protein>
    <submittedName>
        <fullName evidence="3">Uncharacterized protein LOC103715828</fullName>
    </submittedName>
</protein>
<reference evidence="2" key="1">
    <citation type="journal article" date="2019" name="Nat. Commun.">
        <title>Genome-wide association mapping of date palm fruit traits.</title>
        <authorList>
            <person name="Hazzouri K.M."/>
            <person name="Gros-Balthazard M."/>
            <person name="Flowers J.M."/>
            <person name="Copetti D."/>
            <person name="Lemansour A."/>
            <person name="Lebrun M."/>
            <person name="Masmoudi K."/>
            <person name="Ferrand S."/>
            <person name="Dhar M.I."/>
            <person name="Fresquez Z.A."/>
            <person name="Rosas U."/>
            <person name="Zhang J."/>
            <person name="Talag J."/>
            <person name="Lee S."/>
            <person name="Kudrna D."/>
            <person name="Powell R.F."/>
            <person name="Leitch I.J."/>
            <person name="Krueger R.R."/>
            <person name="Wing R.A."/>
            <person name="Amiri K.M.A."/>
            <person name="Purugganan M.D."/>
        </authorList>
    </citation>
    <scope>NUCLEOTIDE SEQUENCE [LARGE SCALE GENOMIC DNA]</scope>
    <source>
        <strain evidence="2">cv. Khalas</strain>
    </source>
</reference>
<reference evidence="3" key="2">
    <citation type="submission" date="2025-08" db="UniProtKB">
        <authorList>
            <consortium name="RefSeq"/>
        </authorList>
    </citation>
    <scope>IDENTIFICATION</scope>
    <source>
        <tissue evidence="3">Young leaves</tissue>
    </source>
</reference>
<accession>A0A8B8J950</accession>
<evidence type="ECO:0000256" key="1">
    <source>
        <dbReference type="SAM" id="MobiDB-lite"/>
    </source>
</evidence>
<dbReference type="KEGG" id="pda:103715828"/>
<sequence length="157" mass="17010">MGGSKGGATARHRFPAPDEAGDDIECSGRSCRSCTAVLLADCIALGCCPCAVVNLLALALFKVPWVVGRRCLRLLKKRRGFTKKRVRDEGRGEQCGGMRRKSIEMGIMGIGLGEDRNIGSSDLGFEEYERVWAELYEVGHWGFGRVSFSGLPGGRGI</sequence>
<feature type="region of interest" description="Disordered" evidence="1">
    <location>
        <begin position="1"/>
        <end position="22"/>
    </location>
</feature>
<name>A0A8B8J950_PHODC</name>
<dbReference type="PANTHER" id="PTHR33264">
    <property type="entry name" value="EXPRESSED PROTEIN"/>
    <property type="match status" value="1"/>
</dbReference>
<gene>
    <name evidence="3" type="primary">LOC103715828</name>
</gene>
<dbReference type="OrthoDB" id="689054at2759"/>
<proteinExistence type="predicted"/>
<organism evidence="2 3">
    <name type="scientific">Phoenix dactylifera</name>
    <name type="common">Date palm</name>
    <dbReference type="NCBI Taxonomy" id="42345"/>
    <lineage>
        <taxon>Eukaryota</taxon>
        <taxon>Viridiplantae</taxon>
        <taxon>Streptophyta</taxon>
        <taxon>Embryophyta</taxon>
        <taxon>Tracheophyta</taxon>
        <taxon>Spermatophyta</taxon>
        <taxon>Magnoliopsida</taxon>
        <taxon>Liliopsida</taxon>
        <taxon>Arecaceae</taxon>
        <taxon>Coryphoideae</taxon>
        <taxon>Phoeniceae</taxon>
        <taxon>Phoenix</taxon>
    </lineage>
</organism>
<evidence type="ECO:0000313" key="3">
    <source>
        <dbReference type="RefSeq" id="XP_026663799.1"/>
    </source>
</evidence>
<evidence type="ECO:0000313" key="2">
    <source>
        <dbReference type="Proteomes" id="UP000228380"/>
    </source>
</evidence>
<dbReference type="PANTHER" id="PTHR33264:SF6">
    <property type="entry name" value="OS01G0638800 PROTEIN"/>
    <property type="match status" value="1"/>
</dbReference>
<dbReference type="GeneID" id="103715828"/>
<dbReference type="AlphaFoldDB" id="A0A8B8J950"/>
<dbReference type="RefSeq" id="XP_026663799.1">
    <property type="nucleotide sequence ID" value="XM_026807998.2"/>
</dbReference>